<evidence type="ECO:0000256" key="3">
    <source>
        <dbReference type="ARBA" id="ARBA00022478"/>
    </source>
</evidence>
<protein>
    <recommendedName>
        <fullName evidence="2">DNA-directed RNA polymerase</fullName>
        <ecNumber evidence="2">2.7.7.6</ecNumber>
    </recommendedName>
</protein>
<dbReference type="PANTHER" id="PTHR19376">
    <property type="entry name" value="DNA-DIRECTED RNA POLYMERASE"/>
    <property type="match status" value="1"/>
</dbReference>
<evidence type="ECO:0000313" key="8">
    <source>
        <dbReference type="EMBL" id="EPY15934.1"/>
    </source>
</evidence>
<evidence type="ECO:0000256" key="2">
    <source>
        <dbReference type="ARBA" id="ARBA00012418"/>
    </source>
</evidence>
<gene>
    <name evidence="8" type="ORF">STCU_11667</name>
</gene>
<dbReference type="GO" id="GO:0006351">
    <property type="term" value="P:DNA-templated transcription"/>
    <property type="evidence" value="ECO:0007669"/>
    <property type="project" value="InterPro"/>
</dbReference>
<dbReference type="GO" id="GO:0005736">
    <property type="term" value="C:RNA polymerase I complex"/>
    <property type="evidence" value="ECO:0007669"/>
    <property type="project" value="TreeGrafter"/>
</dbReference>
<evidence type="ECO:0000313" key="9">
    <source>
        <dbReference type="Proteomes" id="UP000015354"/>
    </source>
</evidence>
<organism evidence="8 9">
    <name type="scientific">Strigomonas culicis</name>
    <dbReference type="NCBI Taxonomy" id="28005"/>
    <lineage>
        <taxon>Eukaryota</taxon>
        <taxon>Discoba</taxon>
        <taxon>Euglenozoa</taxon>
        <taxon>Kinetoplastea</taxon>
        <taxon>Metakinetoplastina</taxon>
        <taxon>Trypanosomatida</taxon>
        <taxon>Trypanosomatidae</taxon>
        <taxon>Strigomonadinae</taxon>
        <taxon>Strigomonas</taxon>
    </lineage>
</organism>
<reference evidence="8 9" key="1">
    <citation type="journal article" date="2013" name="PLoS ONE">
        <title>Predicting the Proteins of Angomonas deanei, Strigomonas culicis and Their Respective Endosymbionts Reveals New Aspects of the Trypanosomatidae Family.</title>
        <authorList>
            <person name="Motta M.C."/>
            <person name="Martins A.C."/>
            <person name="de Souza S.S."/>
            <person name="Catta-Preta C.M."/>
            <person name="Silva R."/>
            <person name="Klein C.C."/>
            <person name="de Almeida L.G."/>
            <person name="de Lima Cunha O."/>
            <person name="Ciapina L.P."/>
            <person name="Brocchi M."/>
            <person name="Colabardini A.C."/>
            <person name="de Araujo Lima B."/>
            <person name="Machado C.R."/>
            <person name="de Almeida Soares C.M."/>
            <person name="Probst C.M."/>
            <person name="de Menezes C.B."/>
            <person name="Thompson C.E."/>
            <person name="Bartholomeu D.C."/>
            <person name="Gradia D.F."/>
            <person name="Pavoni D.P."/>
            <person name="Grisard E.C."/>
            <person name="Fantinatti-Garboggini F."/>
            <person name="Marchini F.K."/>
            <person name="Rodrigues-Luiz G.F."/>
            <person name="Wagner G."/>
            <person name="Goldman G.H."/>
            <person name="Fietto J.L."/>
            <person name="Elias M.C."/>
            <person name="Goldman M.H."/>
            <person name="Sagot M.F."/>
            <person name="Pereira M."/>
            <person name="Stoco P.H."/>
            <person name="de Mendonca-Neto R.P."/>
            <person name="Teixeira S.M."/>
            <person name="Maciel T.E."/>
            <person name="de Oliveira Mendes T.A."/>
            <person name="Urmenyi T.P."/>
            <person name="de Souza W."/>
            <person name="Schenkman S."/>
            <person name="de Vasconcelos A.T."/>
        </authorList>
    </citation>
    <scope>NUCLEOTIDE SEQUENCE [LARGE SCALE GENOMIC DNA]</scope>
</reference>
<proteinExistence type="inferred from homology"/>
<dbReference type="GO" id="GO:0003677">
    <property type="term" value="F:DNA binding"/>
    <property type="evidence" value="ECO:0007669"/>
    <property type="project" value="InterPro"/>
</dbReference>
<evidence type="ECO:0000256" key="4">
    <source>
        <dbReference type="ARBA" id="ARBA00022679"/>
    </source>
</evidence>
<evidence type="ECO:0000256" key="6">
    <source>
        <dbReference type="ARBA" id="ARBA00023163"/>
    </source>
</evidence>
<dbReference type="Proteomes" id="UP000015354">
    <property type="component" value="Unassembled WGS sequence"/>
</dbReference>
<dbReference type="InterPro" id="IPR045867">
    <property type="entry name" value="DNA-dir_RpoC_beta_prime"/>
</dbReference>
<sequence>MQENHIVVLSDTIDRALQRTALPSWLPRFRSIHFTRSATDPRSGELIFQGSARDAKTSIRDVVNYLSYFTTYTCAHAYGEGSANSTSGILIHKATSTDIQDVCQNFGIEGGYASLLTELHHLFKRYAVDERHLSLIADTAMHRGRWENFNFTGVISRSASPLFQMTFASAKRFIHAAVASGLPDTLQSVSAAVMVGAAPQVGTACAAAQLQPELLGDVVERWF</sequence>
<dbReference type="SUPFAM" id="SSF64484">
    <property type="entry name" value="beta and beta-prime subunits of DNA dependent RNA-polymerase"/>
    <property type="match status" value="1"/>
</dbReference>
<dbReference type="Pfam" id="PF04998">
    <property type="entry name" value="RNA_pol_Rpb1_5"/>
    <property type="match status" value="1"/>
</dbReference>
<dbReference type="InterPro" id="IPR007081">
    <property type="entry name" value="RNA_pol_Rpb1_5"/>
</dbReference>
<evidence type="ECO:0000256" key="1">
    <source>
        <dbReference type="ARBA" id="ARBA00006460"/>
    </source>
</evidence>
<accession>S9TG59</accession>
<dbReference type="AlphaFoldDB" id="S9TG59"/>
<comment type="similarity">
    <text evidence="1">Belongs to the RNA polymerase beta' chain family.</text>
</comment>
<keyword evidence="6" id="KW-0804">Transcription</keyword>
<keyword evidence="3 8" id="KW-0240">DNA-directed RNA polymerase</keyword>
<keyword evidence="4" id="KW-0808">Transferase</keyword>
<comment type="caution">
    <text evidence="8">The sequence shown here is derived from an EMBL/GenBank/DDBJ whole genome shotgun (WGS) entry which is preliminary data.</text>
</comment>
<dbReference type="OrthoDB" id="270392at2759"/>
<dbReference type="EMBL" id="ATMH01011647">
    <property type="protein sequence ID" value="EPY15934.1"/>
    <property type="molecule type" value="Genomic_DNA"/>
</dbReference>
<evidence type="ECO:0000256" key="5">
    <source>
        <dbReference type="ARBA" id="ARBA00022695"/>
    </source>
</evidence>
<dbReference type="PANTHER" id="PTHR19376:SF11">
    <property type="entry name" value="DNA-DIRECTED RNA POLYMERASE I SUBUNIT RPA1"/>
    <property type="match status" value="1"/>
</dbReference>
<keyword evidence="9" id="KW-1185">Reference proteome</keyword>
<feature type="domain" description="RNA polymerase Rpb1" evidence="7">
    <location>
        <begin position="89"/>
        <end position="159"/>
    </location>
</feature>
<dbReference type="GO" id="GO:0003899">
    <property type="term" value="F:DNA-directed RNA polymerase activity"/>
    <property type="evidence" value="ECO:0007669"/>
    <property type="project" value="UniProtKB-EC"/>
</dbReference>
<evidence type="ECO:0000259" key="7">
    <source>
        <dbReference type="Pfam" id="PF04998"/>
    </source>
</evidence>
<name>S9TG59_9TRYP</name>
<keyword evidence="5" id="KW-0548">Nucleotidyltransferase</keyword>
<dbReference type="EC" id="2.7.7.6" evidence="2"/>